<evidence type="ECO:0000256" key="1">
    <source>
        <dbReference type="ARBA" id="ARBA00022649"/>
    </source>
</evidence>
<keyword evidence="3" id="KW-1185">Reference proteome</keyword>
<dbReference type="KEGG" id="tsa:AciPR4_3981"/>
<evidence type="ECO:0000313" key="2">
    <source>
        <dbReference type="EMBL" id="ADV84730.1"/>
    </source>
</evidence>
<protein>
    <submittedName>
        <fullName evidence="2">Plasmid stabilization system</fullName>
    </submittedName>
</protein>
<keyword evidence="1" id="KW-1277">Toxin-antitoxin system</keyword>
<dbReference type="InterPro" id="IPR035093">
    <property type="entry name" value="RelE/ParE_toxin_dom_sf"/>
</dbReference>
<dbReference type="InterPro" id="IPR007712">
    <property type="entry name" value="RelE/ParE_toxin"/>
</dbReference>
<gene>
    <name evidence="2" type="ordered locus">AciPR4_3981</name>
</gene>
<dbReference type="Gene3D" id="3.30.2310.20">
    <property type="entry name" value="RelE-like"/>
    <property type="match status" value="1"/>
</dbReference>
<dbReference type="Proteomes" id="UP000006844">
    <property type="component" value="Chromosome"/>
</dbReference>
<dbReference type="STRING" id="401053.AciPR4_3981"/>
<sequence>MDQLSARGTVTPEDPRFRQVLFGRKPHTYRIIYRIEAKNKIVRIMQIRHGARDRFQLRKVNS</sequence>
<organism evidence="2 3">
    <name type="scientific">Terriglobus saanensis (strain ATCC BAA-1853 / DSM 23119 / SP1PR4)</name>
    <dbReference type="NCBI Taxonomy" id="401053"/>
    <lineage>
        <taxon>Bacteria</taxon>
        <taxon>Pseudomonadati</taxon>
        <taxon>Acidobacteriota</taxon>
        <taxon>Terriglobia</taxon>
        <taxon>Terriglobales</taxon>
        <taxon>Acidobacteriaceae</taxon>
        <taxon>Terriglobus</taxon>
    </lineage>
</organism>
<dbReference type="HOGENOM" id="CLU_2902776_0_0_0"/>
<dbReference type="Pfam" id="PF05016">
    <property type="entry name" value="ParE_toxin"/>
    <property type="match status" value="1"/>
</dbReference>
<dbReference type="EMBL" id="CP002467">
    <property type="protein sequence ID" value="ADV84730.1"/>
    <property type="molecule type" value="Genomic_DNA"/>
</dbReference>
<name>E8V3P3_TERSS</name>
<accession>E8V3P3</accession>
<proteinExistence type="predicted"/>
<reference evidence="2 3" key="1">
    <citation type="journal article" date="2012" name="Stand. Genomic Sci.">
        <title>Complete genome sequence of Terriglobus saanensis type strain SP1PR4(T), an Acidobacteria from tundra soil.</title>
        <authorList>
            <person name="Rawat S.R."/>
            <person name="Mannisto M.K."/>
            <person name="Starovoytov V."/>
            <person name="Goodwin L."/>
            <person name="Nolan M."/>
            <person name="Hauser L."/>
            <person name="Land M."/>
            <person name="Davenport K.W."/>
            <person name="Woyke T."/>
            <person name="Haggblom M.M."/>
        </authorList>
    </citation>
    <scope>NUCLEOTIDE SEQUENCE</scope>
    <source>
        <strain evidence="3">ATCC BAA-1853 / DSM 23119 / SP1PR4</strain>
    </source>
</reference>
<dbReference type="AlphaFoldDB" id="E8V3P3"/>
<evidence type="ECO:0000313" key="3">
    <source>
        <dbReference type="Proteomes" id="UP000006844"/>
    </source>
</evidence>